<evidence type="ECO:0000313" key="4">
    <source>
        <dbReference type="Proteomes" id="UP000886856"/>
    </source>
</evidence>
<dbReference type="SUPFAM" id="SSF88713">
    <property type="entry name" value="Glycoside hydrolase/deacetylase"/>
    <property type="match status" value="1"/>
</dbReference>
<dbReference type="CDD" id="cd10967">
    <property type="entry name" value="CE4_GLA_like_6s"/>
    <property type="match status" value="1"/>
</dbReference>
<dbReference type="Pfam" id="PF01522">
    <property type="entry name" value="Polysacc_deac_1"/>
    <property type="match status" value="1"/>
</dbReference>
<reference evidence="3" key="1">
    <citation type="journal article" date="2021" name="PeerJ">
        <title>Extensive microbial diversity within the chicken gut microbiome revealed by metagenomics and culture.</title>
        <authorList>
            <person name="Gilroy R."/>
            <person name="Ravi A."/>
            <person name="Getino M."/>
            <person name="Pursley I."/>
            <person name="Horton D.L."/>
            <person name="Alikhan N.F."/>
            <person name="Baker D."/>
            <person name="Gharbi K."/>
            <person name="Hall N."/>
            <person name="Watson M."/>
            <person name="Adriaenssens E.M."/>
            <person name="Foster-Nyarko E."/>
            <person name="Jarju S."/>
            <person name="Secka A."/>
            <person name="Antonio M."/>
            <person name="Oren A."/>
            <person name="Chaudhuri R.R."/>
            <person name="La Ragione R."/>
            <person name="Hildebrand F."/>
            <person name="Pallen M.J."/>
        </authorList>
    </citation>
    <scope>NUCLEOTIDE SEQUENCE</scope>
    <source>
        <strain evidence="3">CHK171-505</strain>
    </source>
</reference>
<dbReference type="PROSITE" id="PS51677">
    <property type="entry name" value="NODB"/>
    <property type="match status" value="1"/>
</dbReference>
<keyword evidence="1" id="KW-0732">Signal</keyword>
<name>A0A9D2HXE7_9LACT</name>
<dbReference type="AlphaFoldDB" id="A0A9D2HXE7"/>
<dbReference type="GO" id="GO:0005975">
    <property type="term" value="P:carbohydrate metabolic process"/>
    <property type="evidence" value="ECO:0007669"/>
    <property type="project" value="InterPro"/>
</dbReference>
<dbReference type="GO" id="GO:0016810">
    <property type="term" value="F:hydrolase activity, acting on carbon-nitrogen (but not peptide) bonds"/>
    <property type="evidence" value="ECO:0007669"/>
    <property type="project" value="InterPro"/>
</dbReference>
<dbReference type="InterPro" id="IPR051398">
    <property type="entry name" value="Polysacch_Deacetylase"/>
</dbReference>
<dbReference type="InterPro" id="IPR011330">
    <property type="entry name" value="Glyco_hydro/deAcase_b/a-brl"/>
</dbReference>
<protein>
    <submittedName>
        <fullName evidence="3">Polysaccharide deacetylase family protein</fullName>
    </submittedName>
</protein>
<proteinExistence type="predicted"/>
<dbReference type="InterPro" id="IPR002509">
    <property type="entry name" value="NODB_dom"/>
</dbReference>
<reference evidence="3" key="2">
    <citation type="submission" date="2021-04" db="EMBL/GenBank/DDBJ databases">
        <authorList>
            <person name="Gilroy R."/>
        </authorList>
    </citation>
    <scope>NUCLEOTIDE SEQUENCE</scope>
    <source>
        <strain evidence="3">CHK171-505</strain>
    </source>
</reference>
<dbReference type="PANTHER" id="PTHR34216:SF11">
    <property type="entry name" value="CHITOOLIGOSACCHARIDE DEACETYLASE"/>
    <property type="match status" value="1"/>
</dbReference>
<sequence length="269" mass="31366">MKRYYVSYPNGKSKALTFSYDDGMKHDRRLVELFNRYGLKGTFHLNGGLFPEETGNEGRLSKYEVASLYEGHEVAAHTYTHPFISQCPIEKVAEEIIEDRKALEELVAYPVQGFSYPYGSYNDQIKSLLPALGIEYARVVGDTRHFNLPNDWYEWQATCHHNVDLMPLGKKFVGQRDNGYLSLMYVWGHSFEFEGDQNWELIEEFCEFISEYRDDIWFATNIEMKRYLKDAKRLVYSADGSRVYNPNGRTIWVKIDGQALEIEPGHHQL</sequence>
<organism evidence="3 4">
    <name type="scientific">Candidatus Jeotgalibaca merdavium</name>
    <dbReference type="NCBI Taxonomy" id="2838627"/>
    <lineage>
        <taxon>Bacteria</taxon>
        <taxon>Bacillati</taxon>
        <taxon>Bacillota</taxon>
        <taxon>Bacilli</taxon>
        <taxon>Lactobacillales</taxon>
        <taxon>Carnobacteriaceae</taxon>
        <taxon>Jeotgalibaca</taxon>
    </lineage>
</organism>
<dbReference type="EMBL" id="DWYW01000019">
    <property type="protein sequence ID" value="HJA89361.1"/>
    <property type="molecule type" value="Genomic_DNA"/>
</dbReference>
<dbReference type="Gene3D" id="3.20.20.370">
    <property type="entry name" value="Glycoside hydrolase/deacetylase"/>
    <property type="match status" value="1"/>
</dbReference>
<evidence type="ECO:0000256" key="1">
    <source>
        <dbReference type="ARBA" id="ARBA00022729"/>
    </source>
</evidence>
<gene>
    <name evidence="3" type="ORF">H9948_01050</name>
</gene>
<feature type="domain" description="NodB homology" evidence="2">
    <location>
        <begin position="12"/>
        <end position="219"/>
    </location>
</feature>
<comment type="caution">
    <text evidence="3">The sequence shown here is derived from an EMBL/GenBank/DDBJ whole genome shotgun (WGS) entry which is preliminary data.</text>
</comment>
<dbReference type="PANTHER" id="PTHR34216">
    <property type="match status" value="1"/>
</dbReference>
<dbReference type="Proteomes" id="UP000886856">
    <property type="component" value="Unassembled WGS sequence"/>
</dbReference>
<evidence type="ECO:0000313" key="3">
    <source>
        <dbReference type="EMBL" id="HJA89361.1"/>
    </source>
</evidence>
<accession>A0A9D2HXE7</accession>
<evidence type="ECO:0000259" key="2">
    <source>
        <dbReference type="PROSITE" id="PS51677"/>
    </source>
</evidence>